<reference evidence="2" key="1">
    <citation type="journal article" date="2019" name="Sci. Rep.">
        <title>Draft genome of Tanacetum cinerariifolium, the natural source of mosquito coil.</title>
        <authorList>
            <person name="Yamashiro T."/>
            <person name="Shiraishi A."/>
            <person name="Satake H."/>
            <person name="Nakayama K."/>
        </authorList>
    </citation>
    <scope>NUCLEOTIDE SEQUENCE</scope>
</reference>
<name>A0A6L2LLU6_TANCI</name>
<evidence type="ECO:0000313" key="2">
    <source>
        <dbReference type="EMBL" id="GEU62638.1"/>
    </source>
</evidence>
<protein>
    <submittedName>
        <fullName evidence="2">Zinc finger, CCHC-type</fullName>
    </submittedName>
</protein>
<comment type="caution">
    <text evidence="2">The sequence shown here is derived from an EMBL/GenBank/DDBJ whole genome shotgun (WGS) entry which is preliminary data.</text>
</comment>
<dbReference type="EMBL" id="BKCJ010004709">
    <property type="protein sequence ID" value="GEU62638.1"/>
    <property type="molecule type" value="Genomic_DNA"/>
</dbReference>
<dbReference type="AlphaFoldDB" id="A0A6L2LLU6"/>
<gene>
    <name evidence="2" type="ORF">Tci_034616</name>
</gene>
<dbReference type="PANTHER" id="PTHR47592">
    <property type="entry name" value="PBF68 PROTEIN"/>
    <property type="match status" value="1"/>
</dbReference>
<proteinExistence type="predicted"/>
<dbReference type="PANTHER" id="PTHR47592:SF29">
    <property type="entry name" value="ZINC FINGER, CCHC-TYPE"/>
    <property type="match status" value="1"/>
</dbReference>
<feature type="region of interest" description="Disordered" evidence="1">
    <location>
        <begin position="122"/>
        <end position="141"/>
    </location>
</feature>
<sequence length="373" mass="41886">MAVAAIKHMASNFAKLYKFKGVDFRRWQKKMHLLLSNISMVYVLTTPISEVGGDDATVKQIRKRTKWDNDDYVCRGLILKVLEQYNELLRIIGRFTQHKMNMDEAIQEDMAYLYLHSPKTMKETRSNTPYPREGNTPPGLSKSVDSDILLDIAGRTLLLGRAEFCLVTGFACGKVVFPKYLDEGIPPFVRHLFPDKLKKLEKNKAGLEEATKGKGAHPSDKCVKDSVTIGHLDELVPDKAAKGKAAQPSDKGDKVSVTIKDLGIIFQGQEEEFHNKVVNLIDKRKNNHIEFKKENPSKLPAYTIHGFAWELKANIYQDSNPTTKLQPTDAEMGHNWCKKSYDYLDDGRGATDGAKISGEAMNDADMSAVAHVE</sequence>
<evidence type="ECO:0000256" key="1">
    <source>
        <dbReference type="SAM" id="MobiDB-lite"/>
    </source>
</evidence>
<organism evidence="2">
    <name type="scientific">Tanacetum cinerariifolium</name>
    <name type="common">Dalmatian daisy</name>
    <name type="synonym">Chrysanthemum cinerariifolium</name>
    <dbReference type="NCBI Taxonomy" id="118510"/>
    <lineage>
        <taxon>Eukaryota</taxon>
        <taxon>Viridiplantae</taxon>
        <taxon>Streptophyta</taxon>
        <taxon>Embryophyta</taxon>
        <taxon>Tracheophyta</taxon>
        <taxon>Spermatophyta</taxon>
        <taxon>Magnoliopsida</taxon>
        <taxon>eudicotyledons</taxon>
        <taxon>Gunneridae</taxon>
        <taxon>Pentapetalae</taxon>
        <taxon>asterids</taxon>
        <taxon>campanulids</taxon>
        <taxon>Asterales</taxon>
        <taxon>Asteraceae</taxon>
        <taxon>Asteroideae</taxon>
        <taxon>Anthemideae</taxon>
        <taxon>Anthemidinae</taxon>
        <taxon>Tanacetum</taxon>
    </lineage>
</organism>
<accession>A0A6L2LLU6</accession>